<dbReference type="Proteomes" id="UP001157733">
    <property type="component" value="Chromosome"/>
</dbReference>
<feature type="region of interest" description="Disordered" evidence="1">
    <location>
        <begin position="223"/>
        <end position="246"/>
    </location>
</feature>
<dbReference type="SMART" id="SM00028">
    <property type="entry name" value="TPR"/>
    <property type="match status" value="4"/>
</dbReference>
<feature type="compositionally biased region" description="Polar residues" evidence="1">
    <location>
        <begin position="224"/>
        <end position="246"/>
    </location>
</feature>
<dbReference type="RefSeq" id="WP_282011885.1">
    <property type="nucleotide sequence ID" value="NZ_OX336137.1"/>
</dbReference>
<evidence type="ECO:0000313" key="2">
    <source>
        <dbReference type="EMBL" id="CAI2719025.1"/>
    </source>
</evidence>
<proteinExistence type="predicted"/>
<protein>
    <submittedName>
        <fullName evidence="2">TPR_REGION domain-containing protein</fullName>
    </submittedName>
</protein>
<reference evidence="2 3" key="1">
    <citation type="submission" date="2022-09" db="EMBL/GenBank/DDBJ databases">
        <authorList>
            <person name="Kop L."/>
        </authorList>
    </citation>
    <scope>NUCLEOTIDE SEQUENCE [LARGE SCALE GENOMIC DNA]</scope>
    <source>
        <strain evidence="2 3">347</strain>
    </source>
</reference>
<dbReference type="Gene3D" id="1.25.40.10">
    <property type="entry name" value="Tetratricopeptide repeat domain"/>
    <property type="match status" value="1"/>
</dbReference>
<keyword evidence="3" id="KW-1185">Reference proteome</keyword>
<dbReference type="SUPFAM" id="SSF48452">
    <property type="entry name" value="TPR-like"/>
    <property type="match status" value="1"/>
</dbReference>
<dbReference type="InterPro" id="IPR019734">
    <property type="entry name" value="TPR_rpt"/>
</dbReference>
<evidence type="ECO:0000256" key="1">
    <source>
        <dbReference type="SAM" id="MobiDB-lite"/>
    </source>
</evidence>
<dbReference type="EMBL" id="OX336137">
    <property type="protein sequence ID" value="CAI2719025.1"/>
    <property type="molecule type" value="Genomic_DNA"/>
</dbReference>
<sequence length="246" mass="28701">MLRFVTKKRIVLFVGFVLLLGLPFTIIREQPIQTSQEDLNPYKEPEDPAAAYLHKASDNYFYREFDAGADNYRKAIAIFEERQDWPHVASTYESLGDLYVWARRTGDAEKSYLTAVKYHTQNQDVLGQATALKDIGDMHMKFENLEESESWYLKSLEILKEEHGNRVFGSVHENLGQLYWKMERMAEAMEAFMHARDTYGALNYRLGYDHMENVLKQLERDTRSMQNRTQSGSTQNPYHNSPPTQP</sequence>
<name>A0ABM9HG65_9BACT</name>
<dbReference type="InterPro" id="IPR011990">
    <property type="entry name" value="TPR-like_helical_dom_sf"/>
</dbReference>
<gene>
    <name evidence="2" type="ORF">NSPWAT_2169</name>
</gene>
<accession>A0ABM9HG65</accession>
<evidence type="ECO:0000313" key="3">
    <source>
        <dbReference type="Proteomes" id="UP001157733"/>
    </source>
</evidence>
<dbReference type="Pfam" id="PF13424">
    <property type="entry name" value="TPR_12"/>
    <property type="match status" value="1"/>
</dbReference>
<organism evidence="2 3">
    <name type="scientific">Nitrospina watsonii</name>
    <dbReference type="NCBI Taxonomy" id="1323948"/>
    <lineage>
        <taxon>Bacteria</taxon>
        <taxon>Pseudomonadati</taxon>
        <taxon>Nitrospinota/Tectimicrobiota group</taxon>
        <taxon>Nitrospinota</taxon>
        <taxon>Nitrospinia</taxon>
        <taxon>Nitrospinales</taxon>
        <taxon>Nitrospinaceae</taxon>
        <taxon>Nitrospina</taxon>
    </lineage>
</organism>